<dbReference type="Proteomes" id="UP001418222">
    <property type="component" value="Unassembled WGS sequence"/>
</dbReference>
<name>A0AAP0FXY5_9ASPA</name>
<dbReference type="EMBL" id="JBBWWQ010000017">
    <property type="protein sequence ID" value="KAK8923917.1"/>
    <property type="molecule type" value="Genomic_DNA"/>
</dbReference>
<sequence>MLPRRRRSTHHSAKPPTCTVLLKPSPPHPYLLFREVCRATSGMPHQSIEKYQLRVRWSRERVSFSCEVGLGTSCITARSCLIKHTVVREENFKSTLQRPNLFPQAKARAKLSRAGREHALLKSLLLLIGRAFYSSRKPLKVVILHERFRPNHATCMGPSSRRFPMQWIVRIQSQPHNPNTSSNHAARGQNSPPPPARHCGGYHDPLHFGGNGVDSFHGHDEIYFETSPKVREYELRSVLKGSSTQKKLSIDSLILISPKSEKGDNSKKKKGTGLQDSSIGLRSMKNQEFDIHQTAFRPNFVECSKFDELDRLSSNCASSAQRNSELDEKS</sequence>
<feature type="region of interest" description="Disordered" evidence="1">
    <location>
        <begin position="174"/>
        <end position="204"/>
    </location>
</feature>
<reference evidence="2 3" key="1">
    <citation type="journal article" date="2022" name="Nat. Plants">
        <title>Genomes of leafy and leafless Platanthera orchids illuminate the evolution of mycoheterotrophy.</title>
        <authorList>
            <person name="Li M.H."/>
            <person name="Liu K.W."/>
            <person name="Li Z."/>
            <person name="Lu H.C."/>
            <person name="Ye Q.L."/>
            <person name="Zhang D."/>
            <person name="Wang J.Y."/>
            <person name="Li Y.F."/>
            <person name="Zhong Z.M."/>
            <person name="Liu X."/>
            <person name="Yu X."/>
            <person name="Liu D.K."/>
            <person name="Tu X.D."/>
            <person name="Liu B."/>
            <person name="Hao Y."/>
            <person name="Liao X.Y."/>
            <person name="Jiang Y.T."/>
            <person name="Sun W.H."/>
            <person name="Chen J."/>
            <person name="Chen Y.Q."/>
            <person name="Ai Y."/>
            <person name="Zhai J.W."/>
            <person name="Wu S.S."/>
            <person name="Zhou Z."/>
            <person name="Hsiao Y.Y."/>
            <person name="Wu W.L."/>
            <person name="Chen Y.Y."/>
            <person name="Lin Y.F."/>
            <person name="Hsu J.L."/>
            <person name="Li C.Y."/>
            <person name="Wang Z.W."/>
            <person name="Zhao X."/>
            <person name="Zhong W.Y."/>
            <person name="Ma X.K."/>
            <person name="Ma L."/>
            <person name="Huang J."/>
            <person name="Chen G.Z."/>
            <person name="Huang M.Z."/>
            <person name="Huang L."/>
            <person name="Peng D.H."/>
            <person name="Luo Y.B."/>
            <person name="Zou S.Q."/>
            <person name="Chen S.P."/>
            <person name="Lan S."/>
            <person name="Tsai W.C."/>
            <person name="Van de Peer Y."/>
            <person name="Liu Z.J."/>
        </authorList>
    </citation>
    <scope>NUCLEOTIDE SEQUENCE [LARGE SCALE GENOMIC DNA]</scope>
    <source>
        <strain evidence="2">Lor287</strain>
    </source>
</reference>
<protein>
    <submittedName>
        <fullName evidence="2">Uncharacterized protein</fullName>
    </submittedName>
</protein>
<evidence type="ECO:0000313" key="3">
    <source>
        <dbReference type="Proteomes" id="UP001418222"/>
    </source>
</evidence>
<accession>A0AAP0FXY5</accession>
<feature type="region of interest" description="Disordered" evidence="1">
    <location>
        <begin position="259"/>
        <end position="281"/>
    </location>
</feature>
<feature type="compositionally biased region" description="Polar residues" evidence="1">
    <location>
        <begin position="174"/>
        <end position="190"/>
    </location>
</feature>
<organism evidence="2 3">
    <name type="scientific">Platanthera zijinensis</name>
    <dbReference type="NCBI Taxonomy" id="2320716"/>
    <lineage>
        <taxon>Eukaryota</taxon>
        <taxon>Viridiplantae</taxon>
        <taxon>Streptophyta</taxon>
        <taxon>Embryophyta</taxon>
        <taxon>Tracheophyta</taxon>
        <taxon>Spermatophyta</taxon>
        <taxon>Magnoliopsida</taxon>
        <taxon>Liliopsida</taxon>
        <taxon>Asparagales</taxon>
        <taxon>Orchidaceae</taxon>
        <taxon>Orchidoideae</taxon>
        <taxon>Orchideae</taxon>
        <taxon>Orchidinae</taxon>
        <taxon>Platanthera</taxon>
    </lineage>
</organism>
<dbReference type="AlphaFoldDB" id="A0AAP0FXY5"/>
<comment type="caution">
    <text evidence="2">The sequence shown here is derived from an EMBL/GenBank/DDBJ whole genome shotgun (WGS) entry which is preliminary data.</text>
</comment>
<evidence type="ECO:0000256" key="1">
    <source>
        <dbReference type="SAM" id="MobiDB-lite"/>
    </source>
</evidence>
<gene>
    <name evidence="2" type="ORF">KSP39_PZI019468</name>
</gene>
<evidence type="ECO:0000313" key="2">
    <source>
        <dbReference type="EMBL" id="KAK8923917.1"/>
    </source>
</evidence>
<keyword evidence="3" id="KW-1185">Reference proteome</keyword>
<proteinExistence type="predicted"/>